<evidence type="ECO:0000256" key="1">
    <source>
        <dbReference type="ARBA" id="ARBA00022801"/>
    </source>
</evidence>
<dbReference type="GO" id="GO:0008745">
    <property type="term" value="F:N-acetylmuramoyl-L-alanine amidase activity"/>
    <property type="evidence" value="ECO:0007669"/>
    <property type="project" value="UniProtKB-EC"/>
</dbReference>
<organism evidence="3 4">
    <name type="scientific">Catenisphaera adipataccumulans</name>
    <dbReference type="NCBI Taxonomy" id="700500"/>
    <lineage>
        <taxon>Bacteria</taxon>
        <taxon>Bacillati</taxon>
        <taxon>Bacillota</taxon>
        <taxon>Erysipelotrichia</taxon>
        <taxon>Erysipelotrichales</taxon>
        <taxon>Erysipelotrichaceae</taxon>
        <taxon>Catenisphaera</taxon>
    </lineage>
</organism>
<dbReference type="Proteomes" id="UP000539953">
    <property type="component" value="Unassembled WGS sequence"/>
</dbReference>
<dbReference type="GO" id="GO:0009253">
    <property type="term" value="P:peptidoglycan catabolic process"/>
    <property type="evidence" value="ECO:0007669"/>
    <property type="project" value="InterPro"/>
</dbReference>
<keyword evidence="4" id="KW-1185">Reference proteome</keyword>
<dbReference type="SMART" id="SM00646">
    <property type="entry name" value="Ami_3"/>
    <property type="match status" value="1"/>
</dbReference>
<evidence type="ECO:0000313" key="4">
    <source>
        <dbReference type="Proteomes" id="UP000539953"/>
    </source>
</evidence>
<name>A0A7W8CX80_9FIRM</name>
<dbReference type="EMBL" id="JACHHK010000004">
    <property type="protein sequence ID" value="MBB5183282.1"/>
    <property type="molecule type" value="Genomic_DNA"/>
</dbReference>
<dbReference type="Pfam" id="PF01520">
    <property type="entry name" value="Amidase_3"/>
    <property type="match status" value="1"/>
</dbReference>
<dbReference type="PANTHER" id="PTHR30404">
    <property type="entry name" value="N-ACETYLMURAMOYL-L-ALANINE AMIDASE"/>
    <property type="match status" value="1"/>
</dbReference>
<dbReference type="CDD" id="cd02696">
    <property type="entry name" value="MurNAc-LAA"/>
    <property type="match status" value="1"/>
</dbReference>
<dbReference type="SUPFAM" id="SSF53187">
    <property type="entry name" value="Zn-dependent exopeptidases"/>
    <property type="match status" value="1"/>
</dbReference>
<protein>
    <submittedName>
        <fullName evidence="3">N-acetylmuramoyl-L-alanine amidase</fullName>
        <ecNumber evidence="3">3.5.1.28</ecNumber>
    </submittedName>
</protein>
<dbReference type="InterPro" id="IPR002508">
    <property type="entry name" value="MurNAc-LAA_cat"/>
</dbReference>
<proteinExistence type="predicted"/>
<comment type="caution">
    <text evidence="3">The sequence shown here is derived from an EMBL/GenBank/DDBJ whole genome shotgun (WGS) entry which is preliminary data.</text>
</comment>
<feature type="domain" description="MurNAc-LAA" evidence="2">
    <location>
        <begin position="118"/>
        <end position="229"/>
    </location>
</feature>
<dbReference type="AlphaFoldDB" id="A0A7W8CX80"/>
<accession>A0A7W8CX80</accession>
<evidence type="ECO:0000259" key="2">
    <source>
        <dbReference type="SMART" id="SM00646"/>
    </source>
</evidence>
<dbReference type="Gene3D" id="3.40.630.40">
    <property type="entry name" value="Zn-dependent exopeptidases"/>
    <property type="match status" value="1"/>
</dbReference>
<gene>
    <name evidence="3" type="ORF">HNQ47_001303</name>
</gene>
<sequence length="233" mass="25620">MKKAVIYLCIAIFLALVIQPNLNVSLRYGSSRVPTNTNGTPTTNENIDIKKCKSKATICIDPTYGGDDAGYTSDDTTPEKELVLDLSQAIGSQLSNAGYKVVYTREDNDTTLSDSERLEIAEKNDADYILSISLNHDSNPFVKGYSIFTQNDDQMIELAGDLSDELNSISYSQFLGADSDHYDNFAILDSSTPAILIDLGYITNADDYKKMTDESYQQTIAKAITKAFVKAVN</sequence>
<dbReference type="GO" id="GO:0030288">
    <property type="term" value="C:outer membrane-bounded periplasmic space"/>
    <property type="evidence" value="ECO:0007669"/>
    <property type="project" value="TreeGrafter"/>
</dbReference>
<dbReference type="PANTHER" id="PTHR30404:SF0">
    <property type="entry name" value="N-ACETYLMURAMOYL-L-ALANINE AMIDASE AMIC"/>
    <property type="match status" value="1"/>
</dbReference>
<reference evidence="3 4" key="1">
    <citation type="submission" date="2020-08" db="EMBL/GenBank/DDBJ databases">
        <title>Genomic Encyclopedia of Type Strains, Phase IV (KMG-IV): sequencing the most valuable type-strain genomes for metagenomic binning, comparative biology and taxonomic classification.</title>
        <authorList>
            <person name="Goeker M."/>
        </authorList>
    </citation>
    <scope>NUCLEOTIDE SEQUENCE [LARGE SCALE GENOMIC DNA]</scope>
    <source>
        <strain evidence="3 4">DSM 25799</strain>
    </source>
</reference>
<keyword evidence="1 3" id="KW-0378">Hydrolase</keyword>
<dbReference type="RefSeq" id="WP_183328578.1">
    <property type="nucleotide sequence ID" value="NZ_JACHHK010000004.1"/>
</dbReference>
<dbReference type="EC" id="3.5.1.28" evidence="3"/>
<dbReference type="InterPro" id="IPR050695">
    <property type="entry name" value="N-acetylmuramoyl_amidase_3"/>
</dbReference>
<evidence type="ECO:0000313" key="3">
    <source>
        <dbReference type="EMBL" id="MBB5183282.1"/>
    </source>
</evidence>